<name>A0A5T0Q3R3_CAMJU</name>
<dbReference type="InterPro" id="IPR015422">
    <property type="entry name" value="PyrdxlP-dep_Trfase_small"/>
</dbReference>
<organism evidence="3">
    <name type="scientific">Campylobacter jejuni</name>
    <dbReference type="NCBI Taxonomy" id="197"/>
    <lineage>
        <taxon>Bacteria</taxon>
        <taxon>Pseudomonadati</taxon>
        <taxon>Campylobacterota</taxon>
        <taxon>Epsilonproteobacteria</taxon>
        <taxon>Campylobacterales</taxon>
        <taxon>Campylobacteraceae</taxon>
        <taxon>Campylobacter</taxon>
    </lineage>
</organism>
<keyword evidence="2" id="KW-0663">Pyridoxal phosphate</keyword>
<dbReference type="GO" id="GO:0000271">
    <property type="term" value="P:polysaccharide biosynthetic process"/>
    <property type="evidence" value="ECO:0007669"/>
    <property type="project" value="TreeGrafter"/>
</dbReference>
<evidence type="ECO:0000313" key="3">
    <source>
        <dbReference type="EMBL" id="EAK1948495.1"/>
    </source>
</evidence>
<dbReference type="EMBL" id="AACEEA010000035">
    <property type="protein sequence ID" value="EAK1948495.1"/>
    <property type="molecule type" value="Genomic_DNA"/>
</dbReference>
<keyword evidence="3" id="KW-0808">Transferase</keyword>
<dbReference type="Gene3D" id="3.90.1150.10">
    <property type="entry name" value="Aspartate Aminotransferase, domain 1"/>
    <property type="match status" value="1"/>
</dbReference>
<dbReference type="PANTHER" id="PTHR30244:SF34">
    <property type="entry name" value="DTDP-4-AMINO-4,6-DIDEOXYGALACTOSE TRANSAMINASE"/>
    <property type="match status" value="1"/>
</dbReference>
<keyword evidence="3" id="KW-0032">Aminotransferase</keyword>
<dbReference type="InterPro" id="IPR000653">
    <property type="entry name" value="DegT/StrS_aminotransferase"/>
</dbReference>
<dbReference type="InterPro" id="IPR015424">
    <property type="entry name" value="PyrdxlP-dep_Trfase"/>
</dbReference>
<evidence type="ECO:0000256" key="2">
    <source>
        <dbReference type="RuleBase" id="RU004508"/>
    </source>
</evidence>
<comment type="caution">
    <text evidence="3">The sequence shown here is derived from an EMBL/GenBank/DDBJ whole genome shotgun (WGS) entry which is preliminary data.</text>
</comment>
<sequence length="339" mass="40280">MDLCEIEKLLSFKFNHENLLYTGSGTSALYLIFSYLKKQGKSKIAIPSLVCPQVSCAAFKAGCELVFIDVSLCNYTLDYESCVALYTKYSYDALVLVHLYGHFCDERIWKFCLENDIFIIEDCAQTYKIDFRAHASILSFGHTKFLENNSWGGVIFVYSKEILQDLYIMNEHLEFKDFKIFFEEYRQKYYALDSKDLHYFSKLKSLLLDYTLVFKAQNYGNLKTKLNNLEMICKNRREKMQIYQENLVHRDIIHPKLSHNCISWRYTFRYLGDREKLLERLRLLRIDCSSWYIPSHQIFQSKILKNAEILSHQLINLWLDEKISKKEIFKNVDIIMQNL</sequence>
<dbReference type="Gene3D" id="3.40.640.10">
    <property type="entry name" value="Type I PLP-dependent aspartate aminotransferase-like (Major domain)"/>
    <property type="match status" value="1"/>
</dbReference>
<protein>
    <submittedName>
        <fullName evidence="3">DegT/DnrJ/EryC1/StrS aminotransferase family protein</fullName>
    </submittedName>
</protein>
<dbReference type="GO" id="GO:0008483">
    <property type="term" value="F:transaminase activity"/>
    <property type="evidence" value="ECO:0007669"/>
    <property type="project" value="UniProtKB-KW"/>
</dbReference>
<dbReference type="PANTHER" id="PTHR30244">
    <property type="entry name" value="TRANSAMINASE"/>
    <property type="match status" value="1"/>
</dbReference>
<dbReference type="Pfam" id="PF01041">
    <property type="entry name" value="DegT_DnrJ_EryC1"/>
    <property type="match status" value="1"/>
</dbReference>
<dbReference type="SUPFAM" id="SSF53383">
    <property type="entry name" value="PLP-dependent transferases"/>
    <property type="match status" value="1"/>
</dbReference>
<accession>A0A5T0Q3R3</accession>
<dbReference type="GO" id="GO:0030170">
    <property type="term" value="F:pyridoxal phosphate binding"/>
    <property type="evidence" value="ECO:0007669"/>
    <property type="project" value="TreeGrafter"/>
</dbReference>
<dbReference type="AlphaFoldDB" id="A0A5T0Q3R3"/>
<dbReference type="InterPro" id="IPR015421">
    <property type="entry name" value="PyrdxlP-dep_Trfase_major"/>
</dbReference>
<proteinExistence type="inferred from homology"/>
<gene>
    <name evidence="3" type="ORF">BG735_07580</name>
</gene>
<reference evidence="3" key="1">
    <citation type="submission" date="2018-05" db="EMBL/GenBank/DDBJ databases">
        <authorList>
            <consortium name="NARMS: The National Antimicrobial Resistance Monitoring System"/>
        </authorList>
    </citation>
    <scope>NUCLEOTIDE SEQUENCE</scope>
    <source>
        <strain evidence="3">FSIS1607372</strain>
    </source>
</reference>
<comment type="similarity">
    <text evidence="1 2">Belongs to the DegT/DnrJ/EryC1 family.</text>
</comment>
<evidence type="ECO:0000256" key="1">
    <source>
        <dbReference type="ARBA" id="ARBA00037999"/>
    </source>
</evidence>